<evidence type="ECO:0000256" key="1">
    <source>
        <dbReference type="SAM" id="MobiDB-lite"/>
    </source>
</evidence>
<reference evidence="3 4" key="1">
    <citation type="journal article" date="2012" name="J. Bacteriol.">
        <title>Complete genome sequence of the anaerobic perchlorate-reducing bacterium Azospira suillum strain PS.</title>
        <authorList>
            <person name="Byrne-Bailey K.G."/>
            <person name="Coates J.D."/>
        </authorList>
    </citation>
    <scope>NUCLEOTIDE SEQUENCE [LARGE SCALE GENOMIC DNA]</scope>
    <source>
        <strain evidence="4">ATCC BAA-33 / DSM 13638 / PS</strain>
    </source>
</reference>
<dbReference type="EMBL" id="CP003153">
    <property type="protein sequence ID" value="AEV27091.1"/>
    <property type="molecule type" value="Genomic_DNA"/>
</dbReference>
<evidence type="ECO:0008006" key="5">
    <source>
        <dbReference type="Google" id="ProtNLM"/>
    </source>
</evidence>
<dbReference type="eggNOG" id="COG5455">
    <property type="taxonomic scope" value="Bacteria"/>
</dbReference>
<feature type="chain" id="PRO_5003515048" description="Integral membrane protein" evidence="2">
    <location>
        <begin position="29"/>
        <end position="181"/>
    </location>
</feature>
<dbReference type="STRING" id="640081.Dsui_2744"/>
<dbReference type="Proteomes" id="UP000005633">
    <property type="component" value="Chromosome"/>
</dbReference>
<proteinExistence type="predicted"/>
<dbReference type="KEGG" id="dsu:Dsui_2744"/>
<gene>
    <name evidence="3" type="ordered locus">Dsui_2744</name>
</gene>
<dbReference type="Gene3D" id="3.10.450.160">
    <property type="entry name" value="inner membrane protein cigr"/>
    <property type="match status" value="1"/>
</dbReference>
<evidence type="ECO:0000313" key="4">
    <source>
        <dbReference type="Proteomes" id="UP000005633"/>
    </source>
</evidence>
<evidence type="ECO:0000256" key="2">
    <source>
        <dbReference type="SAM" id="SignalP"/>
    </source>
</evidence>
<evidence type="ECO:0000313" key="3">
    <source>
        <dbReference type="EMBL" id="AEV27091.1"/>
    </source>
</evidence>
<organism evidence="3 4">
    <name type="scientific">Azospira oryzae (strain ATCC BAA-33 / DSM 13638 / PS)</name>
    <name type="common">Dechlorosoma suillum</name>
    <dbReference type="NCBI Taxonomy" id="640081"/>
    <lineage>
        <taxon>Bacteria</taxon>
        <taxon>Pseudomonadati</taxon>
        <taxon>Pseudomonadota</taxon>
        <taxon>Betaproteobacteria</taxon>
        <taxon>Rhodocyclales</taxon>
        <taxon>Rhodocyclaceae</taxon>
        <taxon>Azospira</taxon>
    </lineage>
</organism>
<dbReference type="OrthoDB" id="5432438at2"/>
<dbReference type="HOGENOM" id="CLU_119049_0_0_4"/>
<dbReference type="RefSeq" id="WP_014237772.1">
    <property type="nucleotide sequence ID" value="NC_016616.1"/>
</dbReference>
<feature type="compositionally biased region" description="Basic and acidic residues" evidence="1">
    <location>
        <begin position="38"/>
        <end position="75"/>
    </location>
</feature>
<sequence length="181" mass="19450">MSQPKHKHAPLWTAIGLGLMLGTAPAFADKPSWAGGGNDKHGQDERPGKGRNDRDDRGRGDDGRRDGRDGRRDGASVEIRFGGGDRDLIRDYYGNSIRSKGCPPGLAKKHNGCLPPGQAKQWQRGARLPSGVVIYDLPRDLSIRLGTPPAGYRYVRVASDILLIAVGTSMVVDAIEDLGGL</sequence>
<accession>G8QPY4</accession>
<feature type="signal peptide" evidence="2">
    <location>
        <begin position="1"/>
        <end position="28"/>
    </location>
</feature>
<keyword evidence="2" id="KW-0732">Signal</keyword>
<feature type="region of interest" description="Disordered" evidence="1">
    <location>
        <begin position="26"/>
        <end position="79"/>
    </location>
</feature>
<dbReference type="AlphaFoldDB" id="G8QPY4"/>
<name>G8QPY4_AZOOP</name>
<protein>
    <recommendedName>
        <fullName evidence="5">Integral membrane protein</fullName>
    </recommendedName>
</protein>